<feature type="transmembrane region" description="Helical" evidence="3">
    <location>
        <begin position="311"/>
        <end position="331"/>
    </location>
</feature>
<evidence type="ECO:0000256" key="3">
    <source>
        <dbReference type="SAM" id="Phobius"/>
    </source>
</evidence>
<feature type="transmembrane region" description="Helical" evidence="3">
    <location>
        <begin position="128"/>
        <end position="147"/>
    </location>
</feature>
<gene>
    <name evidence="4" type="ORF">MNBD_GAMMA26-1786</name>
</gene>
<protein>
    <recommendedName>
        <fullName evidence="5">Tetratricopeptide repeat protein</fullName>
    </recommendedName>
</protein>
<dbReference type="SUPFAM" id="SSF48452">
    <property type="entry name" value="TPR-like"/>
    <property type="match status" value="1"/>
</dbReference>
<evidence type="ECO:0000256" key="1">
    <source>
        <dbReference type="ARBA" id="ARBA00022737"/>
    </source>
</evidence>
<feature type="transmembrane region" description="Helical" evidence="3">
    <location>
        <begin position="153"/>
        <end position="174"/>
    </location>
</feature>
<keyword evidence="3" id="KW-0812">Transmembrane</keyword>
<keyword evidence="3" id="KW-1133">Transmembrane helix</keyword>
<feature type="transmembrane region" description="Helical" evidence="3">
    <location>
        <begin position="394"/>
        <end position="412"/>
    </location>
</feature>
<dbReference type="Pfam" id="PF13181">
    <property type="entry name" value="TPR_8"/>
    <property type="match status" value="1"/>
</dbReference>
<dbReference type="InterPro" id="IPR011990">
    <property type="entry name" value="TPR-like_helical_dom_sf"/>
</dbReference>
<evidence type="ECO:0000256" key="2">
    <source>
        <dbReference type="ARBA" id="ARBA00022803"/>
    </source>
</evidence>
<feature type="transmembrane region" description="Helical" evidence="3">
    <location>
        <begin position="367"/>
        <end position="385"/>
    </location>
</feature>
<dbReference type="EMBL" id="UOFX01000080">
    <property type="protein sequence ID" value="VAX10953.1"/>
    <property type="molecule type" value="Genomic_DNA"/>
</dbReference>
<dbReference type="PANTHER" id="PTHR44227:SF3">
    <property type="entry name" value="PROTEIN O-MANNOSYL-TRANSFERASE TMTC4"/>
    <property type="match status" value="1"/>
</dbReference>
<dbReference type="Gene3D" id="1.25.40.10">
    <property type="entry name" value="Tetratricopeptide repeat domain"/>
    <property type="match status" value="1"/>
</dbReference>
<proteinExistence type="predicted"/>
<feature type="transmembrane region" description="Helical" evidence="3">
    <location>
        <begin position="100"/>
        <end position="121"/>
    </location>
</feature>
<feature type="transmembrane region" description="Helical" evidence="3">
    <location>
        <begin position="338"/>
        <end position="361"/>
    </location>
</feature>
<reference evidence="4" key="1">
    <citation type="submission" date="2018-06" db="EMBL/GenBank/DDBJ databases">
        <authorList>
            <person name="Zhirakovskaya E."/>
        </authorList>
    </citation>
    <scope>NUCLEOTIDE SEQUENCE</scope>
</reference>
<dbReference type="PROSITE" id="PS50005">
    <property type="entry name" value="TPR"/>
    <property type="match status" value="1"/>
</dbReference>
<keyword evidence="3" id="KW-0472">Membrane</keyword>
<feature type="transmembrane region" description="Helical" evidence="3">
    <location>
        <begin position="231"/>
        <end position="253"/>
    </location>
</feature>
<dbReference type="InterPro" id="IPR019734">
    <property type="entry name" value="TPR_rpt"/>
</dbReference>
<dbReference type="AlphaFoldDB" id="A0A3B1BFT6"/>
<evidence type="ECO:0000313" key="4">
    <source>
        <dbReference type="EMBL" id="VAX10953.1"/>
    </source>
</evidence>
<feature type="transmembrane region" description="Helical" evidence="3">
    <location>
        <begin position="12"/>
        <end position="30"/>
    </location>
</feature>
<dbReference type="PANTHER" id="PTHR44227">
    <property type="match status" value="1"/>
</dbReference>
<keyword evidence="1" id="KW-0677">Repeat</keyword>
<evidence type="ECO:0008006" key="5">
    <source>
        <dbReference type="Google" id="ProtNLM"/>
    </source>
</evidence>
<name>A0A3B1BFT6_9ZZZZ</name>
<keyword evidence="2" id="KW-0802">TPR repeat</keyword>
<sequence>MILAPSTGNTRPIYISLAILALIAIIFIGYQDAPANGFHFDDNVNIVNHAPIRLDKLSLSGLIHAGQEAVLSSRPLPNITFAIDWWRGGGEPSTFQWTNITIHALTSLAIFALSSLIILQFKGHLSNYNLWCVFLGTAFWAIHPIQIQGVTYIVQRMASMATLFSILSVLSYLCGRLHPEKRIFWYSLCGLAMLCGGLSKENAWITPLLLLLAEYGVCRHKKPLIQSHWDYFWLSLPILLGIYIIIDLTWGLLLSDYVQSGFAQRSFTLTERLLTQPRVILFHLSQVLWPLPGRFSIEHSFPISTGIFQPASTILAISVMLLWIGAGICFLLSQKNRLWGFCLLWIPLTLAIESTFIPLEIIYEHRMYLPMVGISIILVLCLTSLPPHNRGRMLAANGAASIFIALCLTFTMQRVPEWRNNLTLYESALIHAPNSTRNLGNLSLAYLDKGRLEDSAKIARRALQIDPDNSFSLEALAIYHMELGNLKEADRYFKRSAKNGTRDNLMNHWGELMVLQGRYQDALNMFSYAIKRTPWVSTYHWNIALTFERLDSCQMARAHWEKFLRLKSSADDRQMVAAHITEEHETSGGKCFRK</sequence>
<accession>A0A3B1BFT6</accession>
<organism evidence="4">
    <name type="scientific">hydrothermal vent metagenome</name>
    <dbReference type="NCBI Taxonomy" id="652676"/>
    <lineage>
        <taxon>unclassified sequences</taxon>
        <taxon>metagenomes</taxon>
        <taxon>ecological metagenomes</taxon>
    </lineage>
</organism>
<dbReference type="InterPro" id="IPR052346">
    <property type="entry name" value="O-mannosyl-transferase_TMTC"/>
</dbReference>